<dbReference type="Proteomes" id="UP000003835">
    <property type="component" value="Unassembled WGS sequence"/>
</dbReference>
<keyword evidence="3" id="KW-1185">Reference proteome</keyword>
<dbReference type="GO" id="GO:0046872">
    <property type="term" value="F:metal ion binding"/>
    <property type="evidence" value="ECO:0007669"/>
    <property type="project" value="UniProtKB-KW"/>
</dbReference>
<dbReference type="HOGENOM" id="CLU_929723_0_0_3"/>
<name>B4VTW3_9CYAN</name>
<feature type="binding site" evidence="1">
    <location>
        <position position="80"/>
    </location>
    <ligand>
        <name>Mg(2+)</name>
        <dbReference type="ChEBI" id="CHEBI:18420"/>
        <label>1</label>
        <note>catalytic</note>
    </ligand>
</feature>
<dbReference type="Pfam" id="PF00459">
    <property type="entry name" value="Inositol_P"/>
    <property type="match status" value="1"/>
</dbReference>
<sequence>MDYLPICSSIAANLATFLDNLPYQHQSIINGNINGKAKHEIDCQASEIVRSCLADYPINLYLEGEHPKLNPHANYSIFVDPIDGTSNWLRQVGDPSFVMAIAAKSSDVTLGDLDFAYVQGLRSGDCYYGTQTAAYFQNAHSQDYTQIYCHSQVSLEDAIAYLRPGYHRAKEALSGSFPLWVCCRDIRSVDNSAMEFCEIARGAADFMVECRHLSDNYNLLAYPILKSAGGYLVDFRGNSLASLSLESEYIVDYVACGSGYLLREILHIIQRWEQNHEKSFRSFLGEIERENQVLGSQIA</sequence>
<evidence type="ECO:0000313" key="3">
    <source>
        <dbReference type="Proteomes" id="UP000003835"/>
    </source>
</evidence>
<dbReference type="AlphaFoldDB" id="B4VTW3"/>
<protein>
    <submittedName>
        <fullName evidence="2">Inositol monophosphatase family</fullName>
    </submittedName>
</protein>
<dbReference type="STRING" id="118168.MC7420_6116"/>
<dbReference type="GO" id="GO:0007165">
    <property type="term" value="P:signal transduction"/>
    <property type="evidence" value="ECO:0007669"/>
    <property type="project" value="TreeGrafter"/>
</dbReference>
<dbReference type="Gene3D" id="3.40.190.80">
    <property type="match status" value="1"/>
</dbReference>
<dbReference type="Gene3D" id="3.30.540.10">
    <property type="entry name" value="Fructose-1,6-Bisphosphatase, subunit A, domain 1"/>
    <property type="match status" value="1"/>
</dbReference>
<dbReference type="PANTHER" id="PTHR20854">
    <property type="entry name" value="INOSITOL MONOPHOSPHATASE"/>
    <property type="match status" value="1"/>
</dbReference>
<gene>
    <name evidence="2" type="ORF">MC7420_6116</name>
</gene>
<keyword evidence="1" id="KW-0460">Magnesium</keyword>
<dbReference type="GO" id="GO:0006020">
    <property type="term" value="P:inositol metabolic process"/>
    <property type="evidence" value="ECO:0007669"/>
    <property type="project" value="TreeGrafter"/>
</dbReference>
<feature type="binding site" evidence="1">
    <location>
        <position position="83"/>
    </location>
    <ligand>
        <name>Mg(2+)</name>
        <dbReference type="ChEBI" id="CHEBI:18420"/>
        <label>1</label>
        <note>catalytic</note>
    </ligand>
</feature>
<keyword evidence="1" id="KW-0479">Metal-binding</keyword>
<proteinExistence type="predicted"/>
<dbReference type="GO" id="GO:0008934">
    <property type="term" value="F:inositol monophosphate 1-phosphatase activity"/>
    <property type="evidence" value="ECO:0007669"/>
    <property type="project" value="TreeGrafter"/>
</dbReference>
<organism evidence="2 3">
    <name type="scientific">Coleofasciculus chthonoplastes PCC 7420</name>
    <dbReference type="NCBI Taxonomy" id="118168"/>
    <lineage>
        <taxon>Bacteria</taxon>
        <taxon>Bacillati</taxon>
        <taxon>Cyanobacteriota</taxon>
        <taxon>Cyanophyceae</taxon>
        <taxon>Coleofasciculales</taxon>
        <taxon>Coleofasciculaceae</taxon>
        <taxon>Coleofasciculus</taxon>
    </lineage>
</organism>
<feature type="binding site" evidence="1">
    <location>
        <position position="82"/>
    </location>
    <ligand>
        <name>Mg(2+)</name>
        <dbReference type="ChEBI" id="CHEBI:18420"/>
        <label>1</label>
        <note>catalytic</note>
    </ligand>
</feature>
<accession>B4VTW3</accession>
<dbReference type="InterPro" id="IPR000760">
    <property type="entry name" value="Inositol_monophosphatase-like"/>
</dbReference>
<comment type="cofactor">
    <cofactor evidence="1">
        <name>Mg(2+)</name>
        <dbReference type="ChEBI" id="CHEBI:18420"/>
    </cofactor>
</comment>
<evidence type="ECO:0000256" key="1">
    <source>
        <dbReference type="PIRSR" id="PIRSR600760-2"/>
    </source>
</evidence>
<dbReference type="OrthoDB" id="978622at2"/>
<reference evidence="2 3" key="1">
    <citation type="submission" date="2008-07" db="EMBL/GenBank/DDBJ databases">
        <authorList>
            <person name="Tandeau de Marsac N."/>
            <person name="Ferriera S."/>
            <person name="Johnson J."/>
            <person name="Kravitz S."/>
            <person name="Beeson K."/>
            <person name="Sutton G."/>
            <person name="Rogers Y.-H."/>
            <person name="Friedman R."/>
            <person name="Frazier M."/>
            <person name="Venter J.C."/>
        </authorList>
    </citation>
    <scope>NUCLEOTIDE SEQUENCE [LARGE SCALE GENOMIC DNA]</scope>
    <source>
        <strain evidence="2 3">PCC 7420</strain>
    </source>
</reference>
<evidence type="ECO:0000313" key="2">
    <source>
        <dbReference type="EMBL" id="EDX74638.1"/>
    </source>
</evidence>
<dbReference type="EMBL" id="DS989852">
    <property type="protein sequence ID" value="EDX74638.1"/>
    <property type="molecule type" value="Genomic_DNA"/>
</dbReference>
<dbReference type="SUPFAM" id="SSF56655">
    <property type="entry name" value="Carbohydrate phosphatase"/>
    <property type="match status" value="1"/>
</dbReference>
<dbReference type="RefSeq" id="WP_006101969.1">
    <property type="nucleotide sequence ID" value="NZ_DS989852.1"/>
</dbReference>
<dbReference type="PANTHER" id="PTHR20854:SF4">
    <property type="entry name" value="INOSITOL-1-MONOPHOSPHATASE-RELATED"/>
    <property type="match status" value="1"/>
</dbReference>
<dbReference type="eggNOG" id="COG1218">
    <property type="taxonomic scope" value="Bacteria"/>
</dbReference>